<evidence type="ECO:0000313" key="2">
    <source>
        <dbReference type="EMBL" id="KIK35305.1"/>
    </source>
</evidence>
<feature type="non-terminal residue" evidence="2">
    <location>
        <position position="69"/>
    </location>
</feature>
<reference evidence="2 3" key="1">
    <citation type="submission" date="2014-04" db="EMBL/GenBank/DDBJ databases">
        <authorList>
            <consortium name="DOE Joint Genome Institute"/>
            <person name="Kuo A."/>
            <person name="Ruytinx J."/>
            <person name="Rineau F."/>
            <person name="Colpaert J."/>
            <person name="Kohler A."/>
            <person name="Nagy L.G."/>
            <person name="Floudas D."/>
            <person name="Copeland A."/>
            <person name="Barry K.W."/>
            <person name="Cichocki N."/>
            <person name="Veneault-Fourrey C."/>
            <person name="LaButti K."/>
            <person name="Lindquist E.A."/>
            <person name="Lipzen A."/>
            <person name="Lundell T."/>
            <person name="Morin E."/>
            <person name="Murat C."/>
            <person name="Sun H."/>
            <person name="Tunlid A."/>
            <person name="Henrissat B."/>
            <person name="Grigoriev I.V."/>
            <person name="Hibbett D.S."/>
            <person name="Martin F."/>
            <person name="Nordberg H.P."/>
            <person name="Cantor M.N."/>
            <person name="Hua S.X."/>
        </authorList>
    </citation>
    <scope>NUCLEOTIDE SEQUENCE [LARGE SCALE GENOMIC DNA]</scope>
    <source>
        <strain evidence="2 3">UH-Slu-Lm8-n1</strain>
    </source>
</reference>
<dbReference type="STRING" id="930992.A0A0C9ZCP6"/>
<reference evidence="3" key="2">
    <citation type="submission" date="2015-01" db="EMBL/GenBank/DDBJ databases">
        <title>Evolutionary Origins and Diversification of the Mycorrhizal Mutualists.</title>
        <authorList>
            <consortium name="DOE Joint Genome Institute"/>
            <consortium name="Mycorrhizal Genomics Consortium"/>
            <person name="Kohler A."/>
            <person name="Kuo A."/>
            <person name="Nagy L.G."/>
            <person name="Floudas D."/>
            <person name="Copeland A."/>
            <person name="Barry K.W."/>
            <person name="Cichocki N."/>
            <person name="Veneault-Fourrey C."/>
            <person name="LaButti K."/>
            <person name="Lindquist E.A."/>
            <person name="Lipzen A."/>
            <person name="Lundell T."/>
            <person name="Morin E."/>
            <person name="Murat C."/>
            <person name="Riley R."/>
            <person name="Ohm R."/>
            <person name="Sun H."/>
            <person name="Tunlid A."/>
            <person name="Henrissat B."/>
            <person name="Grigoriev I.V."/>
            <person name="Hibbett D.S."/>
            <person name="Martin F."/>
        </authorList>
    </citation>
    <scope>NUCLEOTIDE SEQUENCE [LARGE SCALE GENOMIC DNA]</scope>
    <source>
        <strain evidence="3">UH-Slu-Lm8-n1</strain>
    </source>
</reference>
<dbReference type="Pfam" id="PF17919">
    <property type="entry name" value="RT_RNaseH_2"/>
    <property type="match status" value="1"/>
</dbReference>
<dbReference type="EMBL" id="KN835639">
    <property type="protein sequence ID" value="KIK35305.1"/>
    <property type="molecule type" value="Genomic_DNA"/>
</dbReference>
<dbReference type="InterPro" id="IPR043502">
    <property type="entry name" value="DNA/RNA_pol_sf"/>
</dbReference>
<accession>A0A0C9ZCP6</accession>
<dbReference type="AlphaFoldDB" id="A0A0C9ZCP6"/>
<sequence>LKSRWGPRHTESFMNLKRILVEEPVLKSPRFDGIPFIITTDGCQEGFGAILSKKHTTMLPSGNVVTATH</sequence>
<evidence type="ECO:0000259" key="1">
    <source>
        <dbReference type="Pfam" id="PF17919"/>
    </source>
</evidence>
<dbReference type="OrthoDB" id="2635857at2759"/>
<organism evidence="2 3">
    <name type="scientific">Suillus luteus UH-Slu-Lm8-n1</name>
    <dbReference type="NCBI Taxonomy" id="930992"/>
    <lineage>
        <taxon>Eukaryota</taxon>
        <taxon>Fungi</taxon>
        <taxon>Dikarya</taxon>
        <taxon>Basidiomycota</taxon>
        <taxon>Agaricomycotina</taxon>
        <taxon>Agaricomycetes</taxon>
        <taxon>Agaricomycetidae</taxon>
        <taxon>Boletales</taxon>
        <taxon>Suillineae</taxon>
        <taxon>Suillaceae</taxon>
        <taxon>Suillus</taxon>
    </lineage>
</organism>
<dbReference type="SUPFAM" id="SSF56672">
    <property type="entry name" value="DNA/RNA polymerases"/>
    <property type="match status" value="1"/>
</dbReference>
<dbReference type="Proteomes" id="UP000054485">
    <property type="component" value="Unassembled WGS sequence"/>
</dbReference>
<feature type="non-terminal residue" evidence="2">
    <location>
        <position position="1"/>
    </location>
</feature>
<proteinExistence type="predicted"/>
<name>A0A0C9ZCP6_9AGAM</name>
<feature type="domain" description="Reverse transcriptase/retrotransposon-derived protein RNase H-like" evidence="1">
    <location>
        <begin position="5"/>
        <end position="56"/>
    </location>
</feature>
<keyword evidence="3" id="KW-1185">Reference proteome</keyword>
<evidence type="ECO:0000313" key="3">
    <source>
        <dbReference type="Proteomes" id="UP000054485"/>
    </source>
</evidence>
<protein>
    <submittedName>
        <fullName evidence="2">Unplaced genomic scaffold CY34scaffold_508, whole genome shotgun sequence</fullName>
    </submittedName>
</protein>
<dbReference type="InParanoid" id="A0A0C9ZCP6"/>
<dbReference type="InterPro" id="IPR041577">
    <property type="entry name" value="RT_RNaseH_2"/>
</dbReference>
<dbReference type="HOGENOM" id="CLU_178721_0_0_1"/>
<gene>
    <name evidence="2" type="ORF">CY34DRAFT_41694</name>
</gene>